<evidence type="ECO:0000259" key="7">
    <source>
        <dbReference type="PROSITE" id="PS50006"/>
    </source>
</evidence>
<dbReference type="EMBL" id="CP036432">
    <property type="protein sequence ID" value="QDV82732.1"/>
    <property type="molecule type" value="Genomic_DNA"/>
</dbReference>
<accession>A0ABX5XL80</accession>
<dbReference type="CDD" id="cd00060">
    <property type="entry name" value="FHA"/>
    <property type="match status" value="1"/>
</dbReference>
<keyword evidence="10" id="KW-1185">Reference proteome</keyword>
<dbReference type="Pfam" id="PF00498">
    <property type="entry name" value="FHA"/>
    <property type="match status" value="1"/>
</dbReference>
<dbReference type="InterPro" id="IPR009057">
    <property type="entry name" value="Homeodomain-like_sf"/>
</dbReference>
<dbReference type="PROSITE" id="PS50006">
    <property type="entry name" value="FHA_DOMAIN"/>
    <property type="match status" value="1"/>
</dbReference>
<dbReference type="Gene3D" id="1.10.8.60">
    <property type="match status" value="1"/>
</dbReference>
<dbReference type="InterPro" id="IPR025662">
    <property type="entry name" value="Sigma_54_int_dom_ATP-bd_1"/>
</dbReference>
<proteinExistence type="predicted"/>
<dbReference type="Proteomes" id="UP000318081">
    <property type="component" value="Chromosome"/>
</dbReference>
<dbReference type="Gene3D" id="2.60.200.20">
    <property type="match status" value="1"/>
</dbReference>
<organism evidence="9 10">
    <name type="scientific">Stieleria magnilauensis</name>
    <dbReference type="NCBI Taxonomy" id="2527963"/>
    <lineage>
        <taxon>Bacteria</taxon>
        <taxon>Pseudomonadati</taxon>
        <taxon>Planctomycetota</taxon>
        <taxon>Planctomycetia</taxon>
        <taxon>Pirellulales</taxon>
        <taxon>Pirellulaceae</taxon>
        <taxon>Stieleria</taxon>
    </lineage>
</organism>
<keyword evidence="3" id="KW-0805">Transcription regulation</keyword>
<keyword evidence="5" id="KW-0804">Transcription</keyword>
<dbReference type="SUPFAM" id="SSF55781">
    <property type="entry name" value="GAF domain-like"/>
    <property type="match status" value="1"/>
</dbReference>
<evidence type="ECO:0000256" key="2">
    <source>
        <dbReference type="ARBA" id="ARBA00022840"/>
    </source>
</evidence>
<keyword evidence="4" id="KW-0238">DNA-binding</keyword>
<dbReference type="InterPro" id="IPR027417">
    <property type="entry name" value="P-loop_NTPase"/>
</dbReference>
<feature type="region of interest" description="Disordered" evidence="6">
    <location>
        <begin position="1"/>
        <end position="22"/>
    </location>
</feature>
<evidence type="ECO:0000256" key="5">
    <source>
        <dbReference type="ARBA" id="ARBA00023163"/>
    </source>
</evidence>
<dbReference type="Gene3D" id="3.40.50.300">
    <property type="entry name" value="P-loop containing nucleotide triphosphate hydrolases"/>
    <property type="match status" value="1"/>
</dbReference>
<dbReference type="Gene3D" id="3.30.450.40">
    <property type="match status" value="1"/>
</dbReference>
<dbReference type="PANTHER" id="PTHR32071">
    <property type="entry name" value="TRANSCRIPTIONAL REGULATORY PROTEIN"/>
    <property type="match status" value="1"/>
</dbReference>
<evidence type="ECO:0000313" key="9">
    <source>
        <dbReference type="EMBL" id="QDV82732.1"/>
    </source>
</evidence>
<dbReference type="SMART" id="SM00065">
    <property type="entry name" value="GAF"/>
    <property type="match status" value="1"/>
</dbReference>
<keyword evidence="1" id="KW-0547">Nucleotide-binding</keyword>
<dbReference type="SMART" id="SM00382">
    <property type="entry name" value="AAA"/>
    <property type="match status" value="1"/>
</dbReference>
<feature type="region of interest" description="Disordered" evidence="6">
    <location>
        <begin position="241"/>
        <end position="275"/>
    </location>
</feature>
<dbReference type="InterPro" id="IPR029016">
    <property type="entry name" value="GAF-like_dom_sf"/>
</dbReference>
<name>A0ABX5XL80_9BACT</name>
<dbReference type="PROSITE" id="PS00675">
    <property type="entry name" value="SIGMA54_INTERACT_1"/>
    <property type="match status" value="1"/>
</dbReference>
<dbReference type="InterPro" id="IPR003018">
    <property type="entry name" value="GAF"/>
</dbReference>
<dbReference type="SUPFAM" id="SSF46689">
    <property type="entry name" value="Homeodomain-like"/>
    <property type="match status" value="1"/>
</dbReference>
<dbReference type="SMART" id="SM00240">
    <property type="entry name" value="FHA"/>
    <property type="match status" value="1"/>
</dbReference>
<gene>
    <name evidence="9" type="primary">vnfA_1</name>
    <name evidence="9" type="ORF">TBK1r_16640</name>
</gene>
<dbReference type="InterPro" id="IPR002078">
    <property type="entry name" value="Sigma_54_int"/>
</dbReference>
<dbReference type="InterPro" id="IPR002197">
    <property type="entry name" value="HTH_Fis"/>
</dbReference>
<dbReference type="RefSeq" id="WP_419581112.1">
    <property type="nucleotide sequence ID" value="NZ_CP036432.1"/>
</dbReference>
<dbReference type="PROSITE" id="PS00676">
    <property type="entry name" value="SIGMA54_INTERACT_2"/>
    <property type="match status" value="1"/>
</dbReference>
<dbReference type="SUPFAM" id="SSF49879">
    <property type="entry name" value="SMAD/FHA domain"/>
    <property type="match status" value="1"/>
</dbReference>
<evidence type="ECO:0000256" key="4">
    <source>
        <dbReference type="ARBA" id="ARBA00023125"/>
    </source>
</evidence>
<evidence type="ECO:0000259" key="8">
    <source>
        <dbReference type="PROSITE" id="PS50045"/>
    </source>
</evidence>
<keyword evidence="2" id="KW-0067">ATP-binding</keyword>
<dbReference type="Pfam" id="PF02954">
    <property type="entry name" value="HTH_8"/>
    <property type="match status" value="1"/>
</dbReference>
<evidence type="ECO:0000256" key="3">
    <source>
        <dbReference type="ARBA" id="ARBA00023015"/>
    </source>
</evidence>
<dbReference type="SUPFAM" id="SSF52540">
    <property type="entry name" value="P-loop containing nucleoside triphosphate hydrolases"/>
    <property type="match status" value="1"/>
</dbReference>
<dbReference type="InterPro" id="IPR000253">
    <property type="entry name" value="FHA_dom"/>
</dbReference>
<dbReference type="InterPro" id="IPR025943">
    <property type="entry name" value="Sigma_54_int_dom_ATP-bd_2"/>
</dbReference>
<dbReference type="InterPro" id="IPR003593">
    <property type="entry name" value="AAA+_ATPase"/>
</dbReference>
<dbReference type="Gene3D" id="1.10.10.60">
    <property type="entry name" value="Homeodomain-like"/>
    <property type="match status" value="1"/>
</dbReference>
<dbReference type="InterPro" id="IPR008984">
    <property type="entry name" value="SMAD_FHA_dom_sf"/>
</dbReference>
<dbReference type="PANTHER" id="PTHR32071:SF57">
    <property type="entry name" value="C4-DICARBOXYLATE TRANSPORT TRANSCRIPTIONAL REGULATORY PROTEIN DCTD"/>
    <property type="match status" value="1"/>
</dbReference>
<feature type="domain" description="Sigma-54 factor interaction" evidence="8">
    <location>
        <begin position="416"/>
        <end position="645"/>
    </location>
</feature>
<protein>
    <submittedName>
        <fullName evidence="9">Nitrogen fixation protein VnfA</fullName>
    </submittedName>
</protein>
<dbReference type="Pfam" id="PF00158">
    <property type="entry name" value="Sigma54_activat"/>
    <property type="match status" value="1"/>
</dbReference>
<dbReference type="InterPro" id="IPR058031">
    <property type="entry name" value="AAA_lid_NorR"/>
</dbReference>
<dbReference type="PROSITE" id="PS00688">
    <property type="entry name" value="SIGMA54_INTERACT_3"/>
    <property type="match status" value="1"/>
</dbReference>
<feature type="domain" description="FHA" evidence="7">
    <location>
        <begin position="64"/>
        <end position="113"/>
    </location>
</feature>
<evidence type="ECO:0000256" key="1">
    <source>
        <dbReference type="ARBA" id="ARBA00022741"/>
    </source>
</evidence>
<dbReference type="PRINTS" id="PR01590">
    <property type="entry name" value="HTHFIS"/>
</dbReference>
<evidence type="ECO:0000313" key="10">
    <source>
        <dbReference type="Proteomes" id="UP000318081"/>
    </source>
</evidence>
<dbReference type="InterPro" id="IPR025944">
    <property type="entry name" value="Sigma_54_int_dom_CS"/>
</dbReference>
<dbReference type="CDD" id="cd00009">
    <property type="entry name" value="AAA"/>
    <property type="match status" value="1"/>
</dbReference>
<dbReference type="Pfam" id="PF25601">
    <property type="entry name" value="AAA_lid_14"/>
    <property type="match status" value="1"/>
</dbReference>
<evidence type="ECO:0000256" key="6">
    <source>
        <dbReference type="SAM" id="MobiDB-lite"/>
    </source>
</evidence>
<dbReference type="PROSITE" id="PS50045">
    <property type="entry name" value="SIGMA54_INTERACT_4"/>
    <property type="match status" value="1"/>
</dbReference>
<sequence>MSDSSLTLPPHDDDSGPNRLPLKGVSALNGQWSTPVGGIDGGYLVIQSAGRWSDVFRLSAPGQVILGRSSTNDIAIRSEKASRQHARVWSTAAGWMIEDLGSRNGTFLGGRRIQAPTALSDGDKIEIAGFSLQFVHQIQSAEGPVASPRPAGATEDHLTLAMEAASITDRRAKSEYLHSDPLVIESPAQPGALVQTEKARATLLQLAFELAGAETAAQAIDLVLDRLAASIPFRSAGAFVVDSQKRRQTQNQPPQNPSTDGRQANPRSGPDPSMLTLVATRHSNDAAPGSSSYRRPADTAIASVIGPDGQAILARNVSGDRTLATENSQGEIDAVSMILAPVRDREENLLGMLHLLTTDKETVLSARDLEFVLAVAEILAESLRNLRVRGKLDRSLRRSQRQIRTLQKQIGGKVQIVGQSDAVRDIIEKISMVAPTHATVLVRGESGVGKELVASAIHHASGRASAPLVCMNCAALSPSLLESELFGHEKGAFTGATDRKQGKFEAADGGTLMLDEIGEMDAEIQAKFLRVLEGHPFERVGGQSPIKVDVRVVAATNRDLQAMVAEGKFRQDLFYRLHVVEIVVPPLRKRGSDILLLAEHFLAQFNEQMGRRITTITDAAKRMLLDYRWPGNIRELRNVIERAVVLNSGSTIDAEHLLLTPAMSAGTGDAESIAASSPVEISLAELERSHIERVLRHTDGNKSRAAAILGIERSTLDRKLKKFDRQS</sequence>
<reference evidence="9 10" key="1">
    <citation type="submission" date="2019-02" db="EMBL/GenBank/DDBJ databases">
        <title>Deep-cultivation of Planctomycetes and their phenomic and genomic characterization uncovers novel biology.</title>
        <authorList>
            <person name="Wiegand S."/>
            <person name="Jogler M."/>
            <person name="Boedeker C."/>
            <person name="Pinto D."/>
            <person name="Vollmers J."/>
            <person name="Rivas-Marin E."/>
            <person name="Kohn T."/>
            <person name="Peeters S.H."/>
            <person name="Heuer A."/>
            <person name="Rast P."/>
            <person name="Oberbeckmann S."/>
            <person name="Bunk B."/>
            <person name="Jeske O."/>
            <person name="Meyerdierks A."/>
            <person name="Storesund J.E."/>
            <person name="Kallscheuer N."/>
            <person name="Luecker S."/>
            <person name="Lage O.M."/>
            <person name="Pohl T."/>
            <person name="Merkel B.J."/>
            <person name="Hornburger P."/>
            <person name="Mueller R.-W."/>
            <person name="Bruemmer F."/>
            <person name="Labrenz M."/>
            <person name="Spormann A.M."/>
            <person name="Op den Camp H."/>
            <person name="Overmann J."/>
            <person name="Amann R."/>
            <person name="Jetten M.S.M."/>
            <person name="Mascher T."/>
            <person name="Medema M.H."/>
            <person name="Devos D.P."/>
            <person name="Kaster A.-K."/>
            <person name="Ovreas L."/>
            <person name="Rohde M."/>
            <person name="Galperin M.Y."/>
            <person name="Jogler C."/>
        </authorList>
    </citation>
    <scope>NUCLEOTIDE SEQUENCE [LARGE SCALE GENOMIC DNA]</scope>
    <source>
        <strain evidence="9 10">TBK1r</strain>
    </source>
</reference>